<dbReference type="InterPro" id="IPR043502">
    <property type="entry name" value="DNA/RNA_pol_sf"/>
</dbReference>
<accession>A0A6B9KLB8</accession>
<keyword evidence="6" id="KW-0695">RNA-directed DNA polymerase</keyword>
<proteinExistence type="predicted"/>
<dbReference type="SUPFAM" id="SSF56672">
    <property type="entry name" value="DNA/RNA polymerases"/>
    <property type="match status" value="1"/>
</dbReference>
<evidence type="ECO:0000256" key="3">
    <source>
        <dbReference type="ARBA" id="ARBA00022695"/>
    </source>
</evidence>
<dbReference type="GO" id="GO:0003723">
    <property type="term" value="F:RNA binding"/>
    <property type="evidence" value="ECO:0007669"/>
    <property type="project" value="InterPro"/>
</dbReference>
<evidence type="ECO:0000256" key="1">
    <source>
        <dbReference type="ARBA" id="ARBA00022484"/>
    </source>
</evidence>
<keyword evidence="3" id="KW-0548">Nucleotidyltransferase</keyword>
<dbReference type="EMBL" id="MN661065">
    <property type="protein sequence ID" value="QHA33706.1"/>
    <property type="molecule type" value="Genomic_RNA"/>
</dbReference>
<protein>
    <submittedName>
        <fullName evidence="6">Reverse transcriptase</fullName>
    </submittedName>
</protein>
<dbReference type="Pfam" id="PF00680">
    <property type="entry name" value="RdRP_1"/>
    <property type="match status" value="1"/>
</dbReference>
<feature type="domain" description="RdRp catalytic" evidence="5">
    <location>
        <begin position="261"/>
        <end position="388"/>
    </location>
</feature>
<dbReference type="GO" id="GO:0006351">
    <property type="term" value="P:DNA-templated transcription"/>
    <property type="evidence" value="ECO:0007669"/>
    <property type="project" value="InterPro"/>
</dbReference>
<dbReference type="GO" id="GO:0003968">
    <property type="term" value="F:RNA-directed RNA polymerase activity"/>
    <property type="evidence" value="ECO:0007669"/>
    <property type="project" value="UniProtKB-KW"/>
</dbReference>
<name>A0A6B9KLB8_9VIRU</name>
<dbReference type="InterPro" id="IPR001205">
    <property type="entry name" value="RNA-dir_pol_C"/>
</dbReference>
<sequence>MIVVCSLGLALRLSMITFAPITNTLSCRHIEASFDEWASELRTLGVGVTRRATSGIGFRARQAQTAESVRLTSKESESLKGFWRSPVYRDVVYDTLKMSFEPKNSSVHPDFAVAYRRALGYVAKWFSSMDQLKPVAVRKASEQLPTTTSPGLPYTKFGLRSKTEARPYALTIHRKLVRKLCMGQEVHMPPAFIASRSQITEVSKHKARPVWVIPYNQLLFEGIFTVPLFEQIKKDPFFGWSYDWLSGGARRFSLMYRDNLSTLFGTDFSKFDQTIPAFLIRDTLSVIKSHFVLDHKEELIWNSMQEYLVNTPCVFFSKLARSNGSMPSGSAWTQILECIMDLVIFSTITIQRLDPYYTPRTLEQILRRSTFLGDDSVFDLHPYYQPVLGKTRKQTFCEDISTSFGLTVNLEKTWAYCEHGKIQFLGKIWNGCSFLHPTDAGIRALVYPEYEDQSPSDLMSRCIGVAYAACDNQELYAICERNFSFYQRQGYEPSPFKVDYRRFFAHEMFMDIPTLEFPTFSRIQALINKELSAIDISRINARRSI</sequence>
<organism evidence="6">
    <name type="scientific">Atrato Partiti-like virus 6</name>
    <dbReference type="NCBI Taxonomy" id="2689331"/>
    <lineage>
        <taxon>Viruses</taxon>
        <taxon>Riboviria</taxon>
        <taxon>Orthornavirae</taxon>
        <taxon>Pisuviricota</taxon>
        <taxon>Duplopiviricetes</taxon>
        <taxon>Durnavirales</taxon>
        <taxon>Partitiviridae</taxon>
    </lineage>
</organism>
<reference evidence="6" key="1">
    <citation type="submission" date="2019-10" db="EMBL/GenBank/DDBJ databases">
        <authorList>
            <person name="Nitsche A."/>
            <person name="Hankeln T."/>
            <person name="Acosta O."/>
            <person name="Velez I.D."/>
            <person name="Schiemann D.J."/>
        </authorList>
    </citation>
    <scope>NUCLEOTIDE SEQUENCE</scope>
    <source>
        <strain evidence="6">Psal 1743-56</strain>
    </source>
</reference>
<evidence type="ECO:0000256" key="2">
    <source>
        <dbReference type="ARBA" id="ARBA00022679"/>
    </source>
</evidence>
<evidence type="ECO:0000259" key="5">
    <source>
        <dbReference type="PROSITE" id="PS50507"/>
    </source>
</evidence>
<keyword evidence="4" id="KW-0693">Viral RNA replication</keyword>
<dbReference type="PROSITE" id="PS50507">
    <property type="entry name" value="RDRP_SSRNA_POS"/>
    <property type="match status" value="1"/>
</dbReference>
<evidence type="ECO:0000313" key="6">
    <source>
        <dbReference type="EMBL" id="QHA33706.1"/>
    </source>
</evidence>
<dbReference type="InterPro" id="IPR007094">
    <property type="entry name" value="RNA-dir_pol_PSvirus"/>
</dbReference>
<keyword evidence="2" id="KW-0808">Transferase</keyword>
<dbReference type="GO" id="GO:0003964">
    <property type="term" value="F:RNA-directed DNA polymerase activity"/>
    <property type="evidence" value="ECO:0007669"/>
    <property type="project" value="UniProtKB-KW"/>
</dbReference>
<keyword evidence="1" id="KW-0696">RNA-directed RNA polymerase</keyword>
<dbReference type="GO" id="GO:0039694">
    <property type="term" value="P:viral RNA genome replication"/>
    <property type="evidence" value="ECO:0007669"/>
    <property type="project" value="InterPro"/>
</dbReference>
<evidence type="ECO:0000256" key="4">
    <source>
        <dbReference type="ARBA" id="ARBA00022953"/>
    </source>
</evidence>